<reference evidence="2" key="1">
    <citation type="journal article" date="2024" name="Proc. Natl. Acad. Sci. U.S.A.">
        <title>Extraordinary preservation of gene collinearity over three hundred million years revealed in homosporous lycophytes.</title>
        <authorList>
            <person name="Li C."/>
            <person name="Wickell D."/>
            <person name="Kuo L.Y."/>
            <person name="Chen X."/>
            <person name="Nie B."/>
            <person name="Liao X."/>
            <person name="Peng D."/>
            <person name="Ji J."/>
            <person name="Jenkins J."/>
            <person name="Williams M."/>
            <person name="Shu S."/>
            <person name="Plott C."/>
            <person name="Barry K."/>
            <person name="Rajasekar S."/>
            <person name="Grimwood J."/>
            <person name="Han X."/>
            <person name="Sun S."/>
            <person name="Hou Z."/>
            <person name="He W."/>
            <person name="Dai G."/>
            <person name="Sun C."/>
            <person name="Schmutz J."/>
            <person name="Leebens-Mack J.H."/>
            <person name="Li F.W."/>
            <person name="Wang L."/>
        </authorList>
    </citation>
    <scope>NUCLEOTIDE SEQUENCE [LARGE SCALE GENOMIC DNA]</scope>
    <source>
        <strain evidence="2">cv. PW_Plant_1</strain>
    </source>
</reference>
<protein>
    <submittedName>
        <fullName evidence="1">Uncharacterized protein</fullName>
    </submittedName>
</protein>
<dbReference type="Proteomes" id="UP001162992">
    <property type="component" value="Chromosome 16"/>
</dbReference>
<sequence length="174" mass="19155">MVGTMAQAWCSNASLVHAPSAFPFPSPPLSDHYSSSSLFFFFLFKSCPPCHTYSSSSPFSSSWRWGLRAGRGSMDVGAFEAERLRLDSQARARMAQQAAGASSSAVDPRAWKWAIRKRVWDLLEAEGIAREPRPVHHRIPNFSGADAAAAKVLTITANMYNLPSILLLFEDVFS</sequence>
<evidence type="ECO:0000313" key="1">
    <source>
        <dbReference type="EMBL" id="KAJ7528354.1"/>
    </source>
</evidence>
<accession>A0ACC2BFZ7</accession>
<comment type="caution">
    <text evidence="1">The sequence shown here is derived from an EMBL/GenBank/DDBJ whole genome shotgun (WGS) entry which is preliminary data.</text>
</comment>
<dbReference type="EMBL" id="CM055107">
    <property type="protein sequence ID" value="KAJ7528354.1"/>
    <property type="molecule type" value="Genomic_DNA"/>
</dbReference>
<gene>
    <name evidence="1" type="ORF">O6H91_16G095600</name>
</gene>
<organism evidence="1 2">
    <name type="scientific">Diphasiastrum complanatum</name>
    <name type="common">Issler's clubmoss</name>
    <name type="synonym">Lycopodium complanatum</name>
    <dbReference type="NCBI Taxonomy" id="34168"/>
    <lineage>
        <taxon>Eukaryota</taxon>
        <taxon>Viridiplantae</taxon>
        <taxon>Streptophyta</taxon>
        <taxon>Embryophyta</taxon>
        <taxon>Tracheophyta</taxon>
        <taxon>Lycopodiopsida</taxon>
        <taxon>Lycopodiales</taxon>
        <taxon>Lycopodiaceae</taxon>
        <taxon>Lycopodioideae</taxon>
        <taxon>Diphasiastrum</taxon>
    </lineage>
</organism>
<name>A0ACC2BFZ7_DIPCM</name>
<keyword evidence="2" id="KW-1185">Reference proteome</keyword>
<evidence type="ECO:0000313" key="2">
    <source>
        <dbReference type="Proteomes" id="UP001162992"/>
    </source>
</evidence>
<proteinExistence type="predicted"/>